<evidence type="ECO:0000313" key="1">
    <source>
        <dbReference type="EMBL" id="ABO58505.1"/>
    </source>
</evidence>
<protein>
    <submittedName>
        <fullName evidence="1">Uncharacterized protein</fullName>
    </submittedName>
</protein>
<dbReference type="HOGENOM" id="CLU_194345_0_0_4"/>
<dbReference type="AlphaFoldDB" id="A4JQF2"/>
<sequence>MIGAGLSTKWETEDAMVFDMMKCELRELVDLVRRTTEWETSVACGKVNLAEVSIDARSTHHARLERIVELRGKYDL</sequence>
<evidence type="ECO:0000313" key="2">
    <source>
        <dbReference type="Proteomes" id="UP000002287"/>
    </source>
</evidence>
<organism evidence="1 2">
    <name type="scientific">Burkholderia vietnamiensis (strain G4 / LMG 22486)</name>
    <name type="common">Burkholderia cepacia (strain R1808)</name>
    <dbReference type="NCBI Taxonomy" id="269482"/>
    <lineage>
        <taxon>Bacteria</taxon>
        <taxon>Pseudomonadati</taxon>
        <taxon>Pseudomonadota</taxon>
        <taxon>Betaproteobacteria</taxon>
        <taxon>Burkholderiales</taxon>
        <taxon>Burkholderiaceae</taxon>
        <taxon>Burkholderia</taxon>
        <taxon>Burkholderia cepacia complex</taxon>
    </lineage>
</organism>
<name>A4JQF2_BURVG</name>
<accession>A4JQF2</accession>
<gene>
    <name evidence="1" type="ordered locus">Bcep1808_5567</name>
</gene>
<dbReference type="KEGG" id="bvi:Bcep1808_5567"/>
<proteinExistence type="predicted"/>
<dbReference type="EMBL" id="CP000616">
    <property type="protein sequence ID" value="ABO58505.1"/>
    <property type="molecule type" value="Genomic_DNA"/>
</dbReference>
<dbReference type="Proteomes" id="UP000002287">
    <property type="component" value="Chromosome 3"/>
</dbReference>
<reference evidence="2" key="1">
    <citation type="submission" date="2007-03" db="EMBL/GenBank/DDBJ databases">
        <title>Complete sequence of chromosome 3 of Burkholderia vietnamiensis G4.</title>
        <authorList>
            <consortium name="US DOE Joint Genome Institute"/>
            <person name="Copeland A."/>
            <person name="Lucas S."/>
            <person name="Lapidus A."/>
            <person name="Barry K."/>
            <person name="Detter J.C."/>
            <person name="Glavina del Rio T."/>
            <person name="Hammon N."/>
            <person name="Israni S."/>
            <person name="Dalin E."/>
            <person name="Tice H."/>
            <person name="Pitluck S."/>
            <person name="Chain P."/>
            <person name="Malfatti S."/>
            <person name="Shin M."/>
            <person name="Vergez L."/>
            <person name="Schmutz J."/>
            <person name="Larimer F."/>
            <person name="Land M."/>
            <person name="Hauser L."/>
            <person name="Kyrpides N."/>
            <person name="Tiedje J."/>
            <person name="Richardson P."/>
        </authorList>
    </citation>
    <scope>NUCLEOTIDE SEQUENCE [LARGE SCALE GENOMIC DNA]</scope>
    <source>
        <strain evidence="2">G4 / LMG 22486</strain>
    </source>
</reference>